<keyword evidence="4" id="KW-0378">Hydrolase</keyword>
<dbReference type="Pfam" id="PF00271">
    <property type="entry name" value="Helicase_C"/>
    <property type="match status" value="1"/>
</dbReference>
<dbReference type="CDD" id="cd18032">
    <property type="entry name" value="DEXHc_RE_I_III_res"/>
    <property type="match status" value="1"/>
</dbReference>
<dbReference type="PANTHER" id="PTHR47396:SF1">
    <property type="entry name" value="ATP-DEPENDENT HELICASE IRC3-RELATED"/>
    <property type="match status" value="1"/>
</dbReference>
<dbReference type="PANTHER" id="PTHR47396">
    <property type="entry name" value="TYPE I RESTRICTION ENZYME ECOKI R PROTEIN"/>
    <property type="match status" value="1"/>
</dbReference>
<protein>
    <submittedName>
        <fullName evidence="4">Restriction endonuclease subunit R</fullName>
    </submittedName>
</protein>
<evidence type="ECO:0000256" key="1">
    <source>
        <dbReference type="SAM" id="Coils"/>
    </source>
</evidence>
<comment type="caution">
    <text evidence="4">The sequence shown here is derived from an EMBL/GenBank/DDBJ whole genome shotgun (WGS) entry which is preliminary data.</text>
</comment>
<keyword evidence="4" id="KW-0255">Endonuclease</keyword>
<dbReference type="GO" id="GO:0004519">
    <property type="term" value="F:endonuclease activity"/>
    <property type="evidence" value="ECO:0007669"/>
    <property type="project" value="UniProtKB-KW"/>
</dbReference>
<gene>
    <name evidence="4" type="ORF">CPA57_06480</name>
</gene>
<evidence type="ECO:0000313" key="4">
    <source>
        <dbReference type="EMBL" id="MBA5725921.1"/>
    </source>
</evidence>
<dbReference type="InterPro" id="IPR025285">
    <property type="entry name" value="DUF4145"/>
</dbReference>
<dbReference type="InterPro" id="IPR014001">
    <property type="entry name" value="Helicase_ATP-bd"/>
</dbReference>
<dbReference type="Proteomes" id="UP001516390">
    <property type="component" value="Unassembled WGS sequence"/>
</dbReference>
<dbReference type="RefSeq" id="WP_182082010.1">
    <property type="nucleotide sequence ID" value="NZ_NWUS01000002.1"/>
</dbReference>
<reference evidence="4 5" key="1">
    <citation type="submission" date="2017-09" db="EMBL/GenBank/DDBJ databases">
        <authorList>
            <person name="Jakob F."/>
        </authorList>
    </citation>
    <scope>NUCLEOTIDE SEQUENCE [LARGE SCALE GENOMIC DNA]</scope>
    <source>
        <strain evidence="4 5">TMW 2.1880</strain>
    </source>
</reference>
<evidence type="ECO:0000259" key="3">
    <source>
        <dbReference type="PROSITE" id="PS51194"/>
    </source>
</evidence>
<dbReference type="InterPro" id="IPR027417">
    <property type="entry name" value="P-loop_NTPase"/>
</dbReference>
<keyword evidence="1" id="KW-0175">Coiled coil</keyword>
<dbReference type="EMBL" id="NWUS01000002">
    <property type="protein sequence ID" value="MBA5725921.1"/>
    <property type="molecule type" value="Genomic_DNA"/>
</dbReference>
<keyword evidence="4" id="KW-0540">Nuclease</keyword>
<accession>A0ABR5ZNL1</accession>
<dbReference type="InterPro" id="IPR006935">
    <property type="entry name" value="Helicase/UvrB_N"/>
</dbReference>
<dbReference type="InterPro" id="IPR050742">
    <property type="entry name" value="Helicase_Restrict-Modif_Enz"/>
</dbReference>
<dbReference type="CDD" id="cd18799">
    <property type="entry name" value="SF2_C_EcoAI-like"/>
    <property type="match status" value="1"/>
</dbReference>
<dbReference type="PROSITE" id="PS51194">
    <property type="entry name" value="HELICASE_CTER"/>
    <property type="match status" value="1"/>
</dbReference>
<proteinExistence type="predicted"/>
<feature type="domain" description="Helicase ATP-binding" evidence="2">
    <location>
        <begin position="375"/>
        <end position="538"/>
    </location>
</feature>
<dbReference type="Pfam" id="PF04313">
    <property type="entry name" value="HSDR_N"/>
    <property type="match status" value="1"/>
</dbReference>
<feature type="domain" description="Helicase C-terminal" evidence="3">
    <location>
        <begin position="613"/>
        <end position="786"/>
    </location>
</feature>
<dbReference type="Pfam" id="PF04851">
    <property type="entry name" value="ResIII"/>
    <property type="match status" value="1"/>
</dbReference>
<dbReference type="Pfam" id="PF08463">
    <property type="entry name" value="EcoEI_R_C"/>
    <property type="match status" value="1"/>
</dbReference>
<evidence type="ECO:0000259" key="2">
    <source>
        <dbReference type="PROSITE" id="PS51192"/>
    </source>
</evidence>
<evidence type="ECO:0000313" key="5">
    <source>
        <dbReference type="Proteomes" id="UP001516390"/>
    </source>
</evidence>
<name>A0ABR5ZNL1_9PROT</name>
<dbReference type="Pfam" id="PF13643">
    <property type="entry name" value="DUF4145"/>
    <property type="match status" value="1"/>
</dbReference>
<dbReference type="InterPro" id="IPR001650">
    <property type="entry name" value="Helicase_C-like"/>
</dbReference>
<dbReference type="InterPro" id="IPR007409">
    <property type="entry name" value="Restrct_endonuc_type1_HsdR_N"/>
</dbReference>
<dbReference type="InterPro" id="IPR013670">
    <property type="entry name" value="EcoEI_R_C_dom"/>
</dbReference>
<sequence>MHQFTFLKTDFPIIYKYATKAEQAALSDPRGACFWARLALETTIKWLYTNEPFLAQENLILRETTLAQKLSTDSFYQLVGPTLAYKARYVKDQGNRAAHDHKPITRHDSTSTVSEFFHIAYWLARTYSRSAKPAETLQFDPTKLEETLTITSSTVSQIQEMRQELDKEEQLRREAEKKQIESEEGRRKAEEELAIIRAEVEALRLASQKVPDRHNYDEATTRSLLIDLLLKEAGWSLEGADDKEFPVAGMPNSSGQGRVDYVLWGDDGKPLALVEAKSTRKNAKAGQHQAKLYADCLEKTYGQRPLIFYTNGYEHWLWDDHTYPPRQVEGFFKKDEIERIIQRRQTCRPLAEIPASTKIVDRFYQIRAIGRVGESFEQDHRRKALLVMATGTGKTRTTIALIDQLMRANRIRNVLFLADRIALVEQAERAFREHLPTAPLANLLKISRSSTNTITGAHVIFSTYQSMISKLEEMDGDIRRFGPGHFDLIIVDEAHRSIYRKYKALFSYFDSLLLGLTATPRDEIDRDTYQLFDLKTGTPTDVYDLEDAIADKMLVPPEGIAVSLRLPRDGLRYDELSDEEKEQWAALEWGDEGNLPTQLEGSDFNKSIFNADTIDLVIEQLMTEGIHVENGNKLGKTIIFARSSRHAQAIIDRFNVNYPELKGHFAQQIDYSISHAQSLIDDFSKSDSNPQIAVSVDMLDTGIDIPEIVNLVFFRPVYSHTKFWQMIGRGTRLCPDLFGPGKDKTCFRIFDYYDNLKTFNTELKRPAVALQPSLNERLFCSRLDLLAALETTQNQHTTLQNSLKTRLRNEVQALNPNNVLVRPHLRVLEHFQSDDAWATLSAEDRTVLADDLAALPTAFREPEDNLPAKQFDLLIIRGQLALLQKAASFVGIQKQICQVASALEGLANIPLVKHELPLINKLQDAAWWEGITVDMLEDVRCRLRTLVQLIETKTNPILYTSFQDERGPSEAVSLTLTNTSVDKNRFKRQVRKFLDTHLDHASLLKIRRGEPLTQQDLQALEQLLQQGDLAMDDTVRADIEAEGGLVRFLRSLTGLDRVYARRAFDNFIQSHQPLTADQIEFLELVISSLCENGFLSPTTLFESPFTDINMHGISGLFGKEETQTLLSIVRSFELVTDKTTTASQP</sequence>
<organism evidence="4 5">
    <name type="scientific">Bombella favorum</name>
    <dbReference type="NCBI Taxonomy" id="2039164"/>
    <lineage>
        <taxon>Bacteria</taxon>
        <taxon>Pseudomonadati</taxon>
        <taxon>Pseudomonadota</taxon>
        <taxon>Alphaproteobacteria</taxon>
        <taxon>Acetobacterales</taxon>
        <taxon>Acetobacteraceae</taxon>
        <taxon>Bombella</taxon>
    </lineage>
</organism>
<keyword evidence="5" id="KW-1185">Reference proteome</keyword>
<dbReference type="SMART" id="SM00487">
    <property type="entry name" value="DEXDc"/>
    <property type="match status" value="1"/>
</dbReference>
<dbReference type="Gene3D" id="3.90.1570.30">
    <property type="match status" value="1"/>
</dbReference>
<dbReference type="Gene3D" id="3.40.50.300">
    <property type="entry name" value="P-loop containing nucleotide triphosphate hydrolases"/>
    <property type="match status" value="2"/>
</dbReference>
<dbReference type="PROSITE" id="PS51192">
    <property type="entry name" value="HELICASE_ATP_BIND_1"/>
    <property type="match status" value="1"/>
</dbReference>
<dbReference type="SUPFAM" id="SSF52540">
    <property type="entry name" value="P-loop containing nucleoside triphosphate hydrolases"/>
    <property type="match status" value="2"/>
</dbReference>
<feature type="coiled-coil region" evidence="1">
    <location>
        <begin position="158"/>
        <end position="206"/>
    </location>
</feature>